<gene>
    <name evidence="7" type="ORF">BS640_09580</name>
</gene>
<comment type="similarity">
    <text evidence="2">Belongs to the CbiQ family.</text>
</comment>
<keyword evidence="5 6" id="KW-0472">Membrane</keyword>
<keyword evidence="3 6" id="KW-0812">Transmembrane</keyword>
<sequence>MTVSEYIHGHSFIHRTPPGLKILILAVLGTLLFVFPNMIFAAASLAIIVMLYPLAGISPKVMLAQIKPILAILVLLFLVQLFMVNWQSGVLVIVRLSALMLTASLITLTTRSSDMIDALEKRLAWLYFIGINPAKISLALSLALRFIPVLAAITQEVREAQKARGLNNSVIAVAIPVIVRTLKMADSIAMALEARAYDPQSPYRAKKSSKKETSDVD</sequence>
<proteinExistence type="inferred from homology"/>
<dbReference type="EMBL" id="MRWE01000013">
    <property type="protein sequence ID" value="ORJ25667.1"/>
    <property type="molecule type" value="Genomic_DNA"/>
</dbReference>
<evidence type="ECO:0000313" key="8">
    <source>
        <dbReference type="Proteomes" id="UP000192536"/>
    </source>
</evidence>
<dbReference type="CDD" id="cd16914">
    <property type="entry name" value="EcfT"/>
    <property type="match status" value="1"/>
</dbReference>
<organism evidence="7 8">
    <name type="scientific">Rouxiella badensis</name>
    <dbReference type="NCBI Taxonomy" id="1646377"/>
    <lineage>
        <taxon>Bacteria</taxon>
        <taxon>Pseudomonadati</taxon>
        <taxon>Pseudomonadota</taxon>
        <taxon>Gammaproteobacteria</taxon>
        <taxon>Enterobacterales</taxon>
        <taxon>Yersiniaceae</taxon>
        <taxon>Rouxiella</taxon>
    </lineage>
</organism>
<dbReference type="Pfam" id="PF02361">
    <property type="entry name" value="CbiQ"/>
    <property type="match status" value="1"/>
</dbReference>
<dbReference type="RefSeq" id="WP_084912457.1">
    <property type="nucleotide sequence ID" value="NZ_CAUQAZ010000104.1"/>
</dbReference>
<dbReference type="PANTHER" id="PTHR33514:SF13">
    <property type="entry name" value="PROTEIN ABCI12, CHLOROPLASTIC"/>
    <property type="match status" value="1"/>
</dbReference>
<feature type="transmembrane region" description="Helical" evidence="6">
    <location>
        <begin position="66"/>
        <end position="84"/>
    </location>
</feature>
<evidence type="ECO:0000256" key="3">
    <source>
        <dbReference type="ARBA" id="ARBA00022692"/>
    </source>
</evidence>
<reference evidence="7 8" key="1">
    <citation type="journal article" date="2017" name="Int. J. Syst. Evol. Microbiol.">
        <title>Rouxiella badensis sp. nov. and Rouxiella silvae sp. nov. isolated from peat bog soil in Germany and emendation of the genus description.</title>
        <authorList>
            <person name="Le Fleche-Mateos A."/>
            <person name="Kugler J.H."/>
            <person name="Hansen S.H."/>
            <person name="Syldatk C."/>
            <person name="Hausmann R."/>
            <person name="Lomprez F."/>
            <person name="Vandenbogaert M."/>
            <person name="Manuguerra J.C."/>
            <person name="Grimont P.A."/>
        </authorList>
    </citation>
    <scope>NUCLEOTIDE SEQUENCE [LARGE SCALE GENOMIC DNA]</scope>
    <source>
        <strain evidence="7 8">DSM 100043</strain>
    </source>
</reference>
<dbReference type="STRING" id="1646377.BS640_09580"/>
<keyword evidence="4 6" id="KW-1133">Transmembrane helix</keyword>
<dbReference type="PANTHER" id="PTHR33514">
    <property type="entry name" value="PROTEIN ABCI12, CHLOROPLASTIC"/>
    <property type="match status" value="1"/>
</dbReference>
<dbReference type="AlphaFoldDB" id="A0A1X0WFV4"/>
<evidence type="ECO:0000256" key="5">
    <source>
        <dbReference type="ARBA" id="ARBA00023136"/>
    </source>
</evidence>
<accession>A0A1X0WFV4</accession>
<feature type="transmembrane region" description="Helical" evidence="6">
    <location>
        <begin position="90"/>
        <end position="111"/>
    </location>
</feature>
<dbReference type="InterPro" id="IPR003339">
    <property type="entry name" value="ABC/ECF_trnsptr_transmembrane"/>
</dbReference>
<name>A0A1X0WFV4_9GAMM</name>
<comment type="caution">
    <text evidence="7">The sequence shown here is derived from an EMBL/GenBank/DDBJ whole genome shotgun (WGS) entry which is preliminary data.</text>
</comment>
<protein>
    <submittedName>
        <fullName evidence="7">Cobalt ABC transporter permease</fullName>
    </submittedName>
</protein>
<dbReference type="GO" id="GO:0005886">
    <property type="term" value="C:plasma membrane"/>
    <property type="evidence" value="ECO:0007669"/>
    <property type="project" value="UniProtKB-ARBA"/>
</dbReference>
<comment type="subcellular location">
    <subcellularLocation>
        <location evidence="1">Membrane</location>
        <topology evidence="1">Multi-pass membrane protein</topology>
    </subcellularLocation>
</comment>
<dbReference type="Proteomes" id="UP000192536">
    <property type="component" value="Unassembled WGS sequence"/>
</dbReference>
<feature type="transmembrane region" description="Helical" evidence="6">
    <location>
        <begin position="22"/>
        <end position="54"/>
    </location>
</feature>
<evidence type="ECO:0000256" key="6">
    <source>
        <dbReference type="SAM" id="Phobius"/>
    </source>
</evidence>
<evidence type="ECO:0000256" key="2">
    <source>
        <dbReference type="ARBA" id="ARBA00008564"/>
    </source>
</evidence>
<keyword evidence="8" id="KW-1185">Reference proteome</keyword>
<evidence type="ECO:0000256" key="1">
    <source>
        <dbReference type="ARBA" id="ARBA00004141"/>
    </source>
</evidence>
<evidence type="ECO:0000256" key="4">
    <source>
        <dbReference type="ARBA" id="ARBA00022989"/>
    </source>
</evidence>
<feature type="transmembrane region" description="Helical" evidence="6">
    <location>
        <begin position="123"/>
        <end position="147"/>
    </location>
</feature>
<evidence type="ECO:0000313" key="7">
    <source>
        <dbReference type="EMBL" id="ORJ25667.1"/>
    </source>
</evidence>